<geneLocation type="plasmid" evidence="3 4">
    <name>unnamed1</name>
</geneLocation>
<dbReference type="EMBL" id="CP132315">
    <property type="protein sequence ID" value="WLS05092.1"/>
    <property type="molecule type" value="Genomic_DNA"/>
</dbReference>
<dbReference type="InterPro" id="IPR025568">
    <property type="entry name" value="DUF4334"/>
</dbReference>
<gene>
    <name evidence="3" type="ORF">Q9315_23280</name>
</gene>
<dbReference type="Pfam" id="PF14232">
    <property type="entry name" value="DUF4334"/>
    <property type="match status" value="1"/>
</dbReference>
<proteinExistence type="predicted"/>
<organism evidence="3 4">
    <name type="scientific">Shinella oryzae</name>
    <dbReference type="NCBI Taxonomy" id="2871820"/>
    <lineage>
        <taxon>Bacteria</taxon>
        <taxon>Pseudomonadati</taxon>
        <taxon>Pseudomonadota</taxon>
        <taxon>Alphaproteobacteria</taxon>
        <taxon>Hyphomicrobiales</taxon>
        <taxon>Rhizobiaceae</taxon>
        <taxon>Shinella</taxon>
    </lineage>
</organism>
<evidence type="ECO:0000259" key="2">
    <source>
        <dbReference type="Pfam" id="PF14232"/>
    </source>
</evidence>
<evidence type="ECO:0000259" key="1">
    <source>
        <dbReference type="Pfam" id="PF14231"/>
    </source>
</evidence>
<dbReference type="Pfam" id="PF14231">
    <property type="entry name" value="GXWXG"/>
    <property type="match status" value="1"/>
</dbReference>
<accession>A0ABY9K970</accession>
<keyword evidence="3" id="KW-0614">Plasmid</keyword>
<dbReference type="Proteomes" id="UP001225788">
    <property type="component" value="Plasmid unnamed1"/>
</dbReference>
<reference evidence="3 4" key="1">
    <citation type="submission" date="2023-08" db="EMBL/GenBank/DDBJ databases">
        <title>Pathogen: clinical or host-associated sample.</title>
        <authorList>
            <person name="Hergert J."/>
            <person name="Casey R."/>
            <person name="Wagner J."/>
            <person name="Young E.L."/>
            <person name="Oakeson K.F."/>
        </authorList>
    </citation>
    <scope>NUCLEOTIDE SEQUENCE [LARGE SCALE GENOMIC DNA]</scope>
    <source>
        <strain evidence="3 4">UPHL-collab-2</strain>
        <plasmid evidence="3 4">unnamed1</plasmid>
    </source>
</reference>
<protein>
    <submittedName>
        <fullName evidence="3">DUF4334 domain-containing protein</fullName>
    </submittedName>
</protein>
<dbReference type="Gene3D" id="2.40.128.580">
    <property type="entry name" value="GXWXG domain"/>
    <property type="match status" value="1"/>
</dbReference>
<name>A0ABY9K970_9HYPH</name>
<keyword evidence="4" id="KW-1185">Reference proteome</keyword>
<feature type="domain" description="DUF4334" evidence="2">
    <location>
        <begin position="119"/>
        <end position="172"/>
    </location>
</feature>
<dbReference type="RefSeq" id="WP_306161568.1">
    <property type="nucleotide sequence ID" value="NZ_CP132315.1"/>
</dbReference>
<evidence type="ECO:0000313" key="3">
    <source>
        <dbReference type="EMBL" id="WLS05092.1"/>
    </source>
</evidence>
<evidence type="ECO:0000313" key="4">
    <source>
        <dbReference type="Proteomes" id="UP001225788"/>
    </source>
</evidence>
<feature type="domain" description="GXWXG" evidence="1">
    <location>
        <begin position="18"/>
        <end position="71"/>
    </location>
</feature>
<dbReference type="InterPro" id="IPR025951">
    <property type="entry name" value="GXWXG_dom"/>
</dbReference>
<sequence>MTRTDSPIVAQETALQRFRDLPPVGPHKLVGLWRGRGIPSDHPLDGVLENLGWFGKRFTSELRADALLFQSGERRLVAIDAKWIPLRLALRFHALGRTRVVGNLFSNLHRRLRANGPIASVRMLPFNGKTSAAMVYDAQPIVDHFRRIDGQHLMGAMAISGHNQLYFFELERVGEPA</sequence>